<dbReference type="EMBL" id="ACVB02000013">
    <property type="protein sequence ID" value="EEX74167.1"/>
    <property type="molecule type" value="Genomic_DNA"/>
</dbReference>
<keyword evidence="1" id="KW-0812">Transmembrane</keyword>
<evidence type="ECO:0000313" key="2">
    <source>
        <dbReference type="EMBL" id="EEX74167.1"/>
    </source>
</evidence>
<evidence type="ECO:0000313" key="3">
    <source>
        <dbReference type="Proteomes" id="UP000006233"/>
    </source>
</evidence>
<reference evidence="2 3" key="1">
    <citation type="submission" date="2009-09" db="EMBL/GenBank/DDBJ databases">
        <authorList>
            <person name="Weinstock G."/>
            <person name="Sodergren E."/>
            <person name="Clifton S."/>
            <person name="Fulton L."/>
            <person name="Fulton B."/>
            <person name="Courtney L."/>
            <person name="Fronick C."/>
            <person name="Harrison M."/>
            <person name="Strong C."/>
            <person name="Farmer C."/>
            <person name="Delahaunty K."/>
            <person name="Markovic C."/>
            <person name="Hall O."/>
            <person name="Minx P."/>
            <person name="Tomlinson C."/>
            <person name="Mitreva M."/>
            <person name="Nelson J."/>
            <person name="Hou S."/>
            <person name="Wollam A."/>
            <person name="Pepin K.H."/>
            <person name="Johnson M."/>
            <person name="Bhonagiri V."/>
            <person name="Nash W.E."/>
            <person name="Warren W."/>
            <person name="Chinwalla A."/>
            <person name="Mardis E.R."/>
            <person name="Wilson R.K."/>
        </authorList>
    </citation>
    <scope>NUCLEOTIDE SEQUENCE [LARGE SCALE GENOMIC DNA]</scope>
    <source>
        <strain evidence="2 3">F0254</strain>
    </source>
</reference>
<feature type="transmembrane region" description="Helical" evidence="1">
    <location>
        <begin position="25"/>
        <end position="44"/>
    </location>
</feature>
<accession>C9MZ12</accession>
<dbReference type="HOGENOM" id="CLU_640842_0_0_0"/>
<evidence type="ECO:0008006" key="4">
    <source>
        <dbReference type="Google" id="ProtNLM"/>
    </source>
</evidence>
<protein>
    <recommendedName>
        <fullName evidence="4">Transporter, branched chain amino acid:cation symporter (LIVCS) family protein</fullName>
    </recommendedName>
</protein>
<proteinExistence type="predicted"/>
<dbReference type="Proteomes" id="UP000006233">
    <property type="component" value="Unassembled WGS sequence"/>
</dbReference>
<feature type="transmembrane region" description="Helical" evidence="1">
    <location>
        <begin position="173"/>
        <end position="191"/>
    </location>
</feature>
<comment type="caution">
    <text evidence="2">The sequence shown here is derived from an EMBL/GenBank/DDBJ whole genome shotgun (WGS) entry which is preliminary data.</text>
</comment>
<evidence type="ECO:0000256" key="1">
    <source>
        <dbReference type="SAM" id="Phobius"/>
    </source>
</evidence>
<feature type="transmembrane region" description="Helical" evidence="1">
    <location>
        <begin position="139"/>
        <end position="161"/>
    </location>
</feature>
<keyword evidence="1" id="KW-1133">Transmembrane helix</keyword>
<feature type="transmembrane region" description="Helical" evidence="1">
    <location>
        <begin position="255"/>
        <end position="276"/>
    </location>
</feature>
<feature type="transmembrane region" description="Helical" evidence="1">
    <location>
        <begin position="211"/>
        <end position="234"/>
    </location>
</feature>
<feature type="transmembrane region" description="Helical" evidence="1">
    <location>
        <begin position="375"/>
        <end position="395"/>
    </location>
</feature>
<keyword evidence="1" id="KW-0472">Membrane</keyword>
<name>C9MZ12_9FUSO</name>
<sequence>MERLREKEGIFMTATHSSWYHKFKAFGPGILMASAAIGGSHIVASTQAGALYGWQLAIIVILVNIFKYPFFRFGTQYTLERKHSLIEGYEEKGKIYLWVFFIMNIFSAVINVAAIGILTAAILANILKLTFLSSLTPAAMASMINMLTTIVLVGSLAMLVFGGYKLLDSSSKFIVISLTVATIIAVVIALFKQHPMAPDFVIQSPWKLTALPFIVSLMGWMPAPIEISAINSMWTVEKQQNMKVPHKLAMLDFNVGYWVTTILAFVFLALGALIQYGTGTAIKGASAAYITQFIQMYSSVIGSWSGLLIAFIAFMCIFGTTITVVDGYSRANAECLRLIMKQKEVKTSHFNIWMIVTVAVAMVIVFFFAGNVAAMMNFAMIFSFVSAPVYSYLNFSLVKDNNKLPVWLWFLSVAGIIYLAGFTIFFLVYLSGILK</sequence>
<dbReference type="AlphaFoldDB" id="C9MZ12"/>
<dbReference type="RefSeq" id="WP_006805120.1">
    <property type="nucleotide sequence ID" value="NZ_GG700633.1"/>
</dbReference>
<dbReference type="STRING" id="634994.GCWU000323_01806"/>
<feature type="transmembrane region" description="Helical" evidence="1">
    <location>
        <begin position="50"/>
        <end position="74"/>
    </location>
</feature>
<feature type="transmembrane region" description="Helical" evidence="1">
    <location>
        <begin position="306"/>
        <end position="329"/>
    </location>
</feature>
<feature type="transmembrane region" description="Helical" evidence="1">
    <location>
        <begin position="350"/>
        <end position="369"/>
    </location>
</feature>
<dbReference type="eggNOG" id="COG1914">
    <property type="taxonomic scope" value="Bacteria"/>
</dbReference>
<organism evidence="2 3">
    <name type="scientific">Leptotrichia hofstadii F0254</name>
    <dbReference type="NCBI Taxonomy" id="634994"/>
    <lineage>
        <taxon>Bacteria</taxon>
        <taxon>Fusobacteriati</taxon>
        <taxon>Fusobacteriota</taxon>
        <taxon>Fusobacteriia</taxon>
        <taxon>Fusobacteriales</taxon>
        <taxon>Leptotrichiaceae</taxon>
        <taxon>Leptotrichia</taxon>
    </lineage>
</organism>
<feature type="transmembrane region" description="Helical" evidence="1">
    <location>
        <begin position="407"/>
        <end position="430"/>
    </location>
</feature>
<feature type="transmembrane region" description="Helical" evidence="1">
    <location>
        <begin position="95"/>
        <end position="127"/>
    </location>
</feature>
<gene>
    <name evidence="2" type="ORF">GCWU000323_01806</name>
</gene>